<dbReference type="EMBL" id="DF973504">
    <property type="protein sequence ID" value="GAU32753.1"/>
    <property type="molecule type" value="Genomic_DNA"/>
</dbReference>
<evidence type="ECO:0000313" key="1">
    <source>
        <dbReference type="EMBL" id="GAU32753.1"/>
    </source>
</evidence>
<dbReference type="Proteomes" id="UP000242715">
    <property type="component" value="Unassembled WGS sequence"/>
</dbReference>
<keyword evidence="2" id="KW-1185">Reference proteome</keyword>
<gene>
    <name evidence="1" type="ORF">TSUD_323210</name>
</gene>
<accession>A0A2Z6MSM1</accession>
<proteinExistence type="predicted"/>
<sequence length="84" mass="9606">MLHFLYFADHLSSFRRPPQPVVSRRCVFYRCVISNHNAAAYPAVESSPTTAPLLSHRCAAQVDFDRKIDLTVQILEKEREGDSE</sequence>
<name>A0A2Z6MSM1_TRISU</name>
<protein>
    <submittedName>
        <fullName evidence="1">Uncharacterized protein</fullName>
    </submittedName>
</protein>
<dbReference type="AlphaFoldDB" id="A0A2Z6MSM1"/>
<evidence type="ECO:0000313" key="2">
    <source>
        <dbReference type="Proteomes" id="UP000242715"/>
    </source>
</evidence>
<reference evidence="2" key="1">
    <citation type="journal article" date="2017" name="Front. Plant Sci.">
        <title>Climate Clever Clovers: New Paradigm to Reduce the Environmental Footprint of Ruminants by Breeding Low Methanogenic Forages Utilizing Haplotype Variation.</title>
        <authorList>
            <person name="Kaur P."/>
            <person name="Appels R."/>
            <person name="Bayer P.E."/>
            <person name="Keeble-Gagnere G."/>
            <person name="Wang J."/>
            <person name="Hirakawa H."/>
            <person name="Shirasawa K."/>
            <person name="Vercoe P."/>
            <person name="Stefanova K."/>
            <person name="Durmic Z."/>
            <person name="Nichols P."/>
            <person name="Revell C."/>
            <person name="Isobe S.N."/>
            <person name="Edwards D."/>
            <person name="Erskine W."/>
        </authorList>
    </citation>
    <scope>NUCLEOTIDE SEQUENCE [LARGE SCALE GENOMIC DNA]</scope>
    <source>
        <strain evidence="2">cv. Daliak</strain>
    </source>
</reference>
<organism evidence="1 2">
    <name type="scientific">Trifolium subterraneum</name>
    <name type="common">Subterranean clover</name>
    <dbReference type="NCBI Taxonomy" id="3900"/>
    <lineage>
        <taxon>Eukaryota</taxon>
        <taxon>Viridiplantae</taxon>
        <taxon>Streptophyta</taxon>
        <taxon>Embryophyta</taxon>
        <taxon>Tracheophyta</taxon>
        <taxon>Spermatophyta</taxon>
        <taxon>Magnoliopsida</taxon>
        <taxon>eudicotyledons</taxon>
        <taxon>Gunneridae</taxon>
        <taxon>Pentapetalae</taxon>
        <taxon>rosids</taxon>
        <taxon>fabids</taxon>
        <taxon>Fabales</taxon>
        <taxon>Fabaceae</taxon>
        <taxon>Papilionoideae</taxon>
        <taxon>50 kb inversion clade</taxon>
        <taxon>NPAAA clade</taxon>
        <taxon>Hologalegina</taxon>
        <taxon>IRL clade</taxon>
        <taxon>Trifolieae</taxon>
        <taxon>Trifolium</taxon>
    </lineage>
</organism>